<dbReference type="InterPro" id="IPR047142">
    <property type="entry name" value="OryJ/VirC-like"/>
</dbReference>
<evidence type="ECO:0000313" key="2">
    <source>
        <dbReference type="EMBL" id="KAK5111867.1"/>
    </source>
</evidence>
<reference evidence="2" key="1">
    <citation type="submission" date="2023-08" db="EMBL/GenBank/DDBJ databases">
        <title>Black Yeasts Isolated from many extreme environments.</title>
        <authorList>
            <person name="Coleine C."/>
            <person name="Stajich J.E."/>
            <person name="Selbmann L."/>
        </authorList>
    </citation>
    <scope>NUCLEOTIDE SEQUENCE</scope>
    <source>
        <strain evidence="2">CCFEE 5401</strain>
    </source>
</reference>
<dbReference type="Gene3D" id="2.60.120.10">
    <property type="entry name" value="Jelly Rolls"/>
    <property type="match status" value="1"/>
</dbReference>
<dbReference type="InterPro" id="IPR011051">
    <property type="entry name" value="RmlC_Cupin_sf"/>
</dbReference>
<comment type="caution">
    <text evidence="2">The sequence shown here is derived from an EMBL/GenBank/DDBJ whole genome shotgun (WGS) entry which is preliminary data.</text>
</comment>
<dbReference type="SUPFAM" id="SSF51182">
    <property type="entry name" value="RmlC-like cupins"/>
    <property type="match status" value="1"/>
</dbReference>
<dbReference type="EMBL" id="JAVRRL010000035">
    <property type="protein sequence ID" value="KAK5111867.1"/>
    <property type="molecule type" value="Genomic_DNA"/>
</dbReference>
<dbReference type="Proteomes" id="UP001310890">
    <property type="component" value="Unassembled WGS sequence"/>
</dbReference>
<accession>A0AAN7TEA9</accession>
<dbReference type="PANTHER" id="PTHR36156:SF2">
    <property type="entry name" value="CUPIN TYPE-2 DOMAIN-CONTAINING PROTEIN"/>
    <property type="match status" value="1"/>
</dbReference>
<sequence length="173" mass="18600">MSHYITTHNSSGHSTFSSSVPTSPHPIQIPGGTMSILYSTHASPPSLNTETDITQYSHDRTNGFDNGALCPPSGTAAAIITFAPDAVSAVHRTLTLDFMVIVEGVVELYLESGEVRIMRAGDSVVQRGTMHWWKNVSPHGGVGEGDGYVHSVAIDIAKPFQVAGRTMETEFRM</sequence>
<proteinExistence type="predicted"/>
<organism evidence="2 3">
    <name type="scientific">Meristemomyces frigidus</name>
    <dbReference type="NCBI Taxonomy" id="1508187"/>
    <lineage>
        <taxon>Eukaryota</taxon>
        <taxon>Fungi</taxon>
        <taxon>Dikarya</taxon>
        <taxon>Ascomycota</taxon>
        <taxon>Pezizomycotina</taxon>
        <taxon>Dothideomycetes</taxon>
        <taxon>Dothideomycetidae</taxon>
        <taxon>Mycosphaerellales</taxon>
        <taxon>Teratosphaeriaceae</taxon>
        <taxon>Meristemomyces</taxon>
    </lineage>
</organism>
<dbReference type="InterPro" id="IPR014710">
    <property type="entry name" value="RmlC-like_jellyroll"/>
</dbReference>
<feature type="region of interest" description="Disordered" evidence="1">
    <location>
        <begin position="1"/>
        <end position="24"/>
    </location>
</feature>
<evidence type="ECO:0000313" key="3">
    <source>
        <dbReference type="Proteomes" id="UP001310890"/>
    </source>
</evidence>
<dbReference type="PANTHER" id="PTHR36156">
    <property type="entry name" value="SLR2101 PROTEIN"/>
    <property type="match status" value="1"/>
</dbReference>
<protein>
    <submittedName>
        <fullName evidence="2">Uncharacterized protein</fullName>
    </submittedName>
</protein>
<evidence type="ECO:0000256" key="1">
    <source>
        <dbReference type="SAM" id="MobiDB-lite"/>
    </source>
</evidence>
<dbReference type="CDD" id="cd02231">
    <property type="entry name" value="cupin_BLL6423-like"/>
    <property type="match status" value="1"/>
</dbReference>
<name>A0AAN7TEA9_9PEZI</name>
<dbReference type="AlphaFoldDB" id="A0AAN7TEA9"/>
<gene>
    <name evidence="2" type="ORF">LTR62_004599</name>
</gene>